<comment type="caution">
    <text evidence="3">The sequence shown here is derived from an EMBL/GenBank/DDBJ whole genome shotgun (WGS) entry which is preliminary data.</text>
</comment>
<accession>A0AAW1I481</accession>
<keyword evidence="2" id="KW-0472">Membrane</keyword>
<dbReference type="PANTHER" id="PTHR33356:SF17">
    <property type="entry name" value="TPX2 CENTRAL DOMAIN-CONTAINING PROTEIN"/>
    <property type="match status" value="1"/>
</dbReference>
<feature type="compositionally biased region" description="Low complexity" evidence="1">
    <location>
        <begin position="201"/>
        <end position="216"/>
    </location>
</feature>
<keyword evidence="2" id="KW-1133">Transmembrane helix</keyword>
<evidence type="ECO:0000256" key="2">
    <source>
        <dbReference type="SAM" id="Phobius"/>
    </source>
</evidence>
<proteinExistence type="predicted"/>
<dbReference type="PANTHER" id="PTHR33356">
    <property type="entry name" value="TIP41-LIKE PROTEIN"/>
    <property type="match status" value="1"/>
</dbReference>
<dbReference type="EMBL" id="JBDFQZ010000010">
    <property type="protein sequence ID" value="KAK9683373.1"/>
    <property type="molecule type" value="Genomic_DNA"/>
</dbReference>
<feature type="region of interest" description="Disordered" evidence="1">
    <location>
        <begin position="335"/>
        <end position="398"/>
    </location>
</feature>
<reference evidence="3" key="1">
    <citation type="submission" date="2024-03" db="EMBL/GenBank/DDBJ databases">
        <title>WGS assembly of Saponaria officinalis var. Norfolk2.</title>
        <authorList>
            <person name="Jenkins J."/>
            <person name="Shu S."/>
            <person name="Grimwood J."/>
            <person name="Barry K."/>
            <person name="Goodstein D."/>
            <person name="Schmutz J."/>
            <person name="Leebens-Mack J."/>
            <person name="Osbourn A."/>
        </authorList>
    </citation>
    <scope>NUCLEOTIDE SEQUENCE [LARGE SCALE GENOMIC DNA]</scope>
    <source>
        <strain evidence="3">JIC</strain>
    </source>
</reference>
<dbReference type="AlphaFoldDB" id="A0AAW1I481"/>
<feature type="compositionally biased region" description="Polar residues" evidence="1">
    <location>
        <begin position="171"/>
        <end position="191"/>
    </location>
</feature>
<dbReference type="Proteomes" id="UP001443914">
    <property type="component" value="Unassembled WGS sequence"/>
</dbReference>
<keyword evidence="2" id="KW-0812">Transmembrane</keyword>
<keyword evidence="4" id="KW-1185">Reference proteome</keyword>
<evidence type="ECO:0000313" key="4">
    <source>
        <dbReference type="Proteomes" id="UP001443914"/>
    </source>
</evidence>
<name>A0AAW1I481_SAPOF</name>
<feature type="transmembrane region" description="Helical" evidence="2">
    <location>
        <begin position="33"/>
        <end position="54"/>
    </location>
</feature>
<feature type="compositionally biased region" description="Low complexity" evidence="1">
    <location>
        <begin position="348"/>
        <end position="366"/>
    </location>
</feature>
<protein>
    <submittedName>
        <fullName evidence="3">Uncharacterized protein</fullName>
    </submittedName>
</protein>
<organism evidence="3 4">
    <name type="scientific">Saponaria officinalis</name>
    <name type="common">Common soapwort</name>
    <name type="synonym">Lychnis saponaria</name>
    <dbReference type="NCBI Taxonomy" id="3572"/>
    <lineage>
        <taxon>Eukaryota</taxon>
        <taxon>Viridiplantae</taxon>
        <taxon>Streptophyta</taxon>
        <taxon>Embryophyta</taxon>
        <taxon>Tracheophyta</taxon>
        <taxon>Spermatophyta</taxon>
        <taxon>Magnoliopsida</taxon>
        <taxon>eudicotyledons</taxon>
        <taxon>Gunneridae</taxon>
        <taxon>Pentapetalae</taxon>
        <taxon>Caryophyllales</taxon>
        <taxon>Caryophyllaceae</taxon>
        <taxon>Caryophylleae</taxon>
        <taxon>Saponaria</taxon>
    </lineage>
</organism>
<evidence type="ECO:0000313" key="3">
    <source>
        <dbReference type="EMBL" id="KAK9683373.1"/>
    </source>
</evidence>
<evidence type="ECO:0000256" key="1">
    <source>
        <dbReference type="SAM" id="MobiDB-lite"/>
    </source>
</evidence>
<gene>
    <name evidence="3" type="ORF">RND81_10G135600</name>
</gene>
<sequence>MTPPVNKKIIKTIIKAVCLQHSHPIIHPPFHSLSFSLISLYFLLCPLLCIPWVPHRLPTYNYHYFFFTHLSHYSLLLFCVKTKTLVFILMGESMEAENAAFWLPKHFLTDDDFLTHDKDSSGFGFGFGSDPFDSPVSSTDNDENNHDDDVSLVSHLTRHLARTSLHDSFNTKNTTSERPWVFSTSPQSTLSGFGGGWSNTNRSGFSSNGSPNGPSRVPSPPLTPELQNDAAWDLLYEAAGQVARLKMNAIAAQLTTNGGGLLCPPRHSHTCGFTPASTKSPHLHTLYNKQYQDLNWAHNCHNHHQNHQPRRSCGASLGIPQSAWPPLATRQLHHHNQHRQTSGAQMRGLYQGGTTTTRTMGPTIGGVKRQSAGTGVFLPRRVSTSPPRHHHQPPTELRRKPTVMVPTARVNINMDVEETNLKSHLRFGGANFPTDHEVIMARRNVIMGQQRRNLLARTENINNTATMVGQGHEIRLPTDWTY</sequence>
<feature type="region of interest" description="Disordered" evidence="1">
    <location>
        <begin position="171"/>
        <end position="223"/>
    </location>
</feature>